<dbReference type="GO" id="GO:0003677">
    <property type="term" value="F:DNA binding"/>
    <property type="evidence" value="ECO:0007669"/>
    <property type="project" value="UniProtKB-KW"/>
</dbReference>
<reference evidence="2" key="1">
    <citation type="submission" date="2023-03" db="EMBL/GenBank/DDBJ databases">
        <authorList>
            <person name="Steffen K."/>
            <person name="Cardenas P."/>
        </authorList>
    </citation>
    <scope>NUCLEOTIDE SEQUENCE</scope>
</reference>
<keyword evidence="3" id="KW-1185">Reference proteome</keyword>
<evidence type="ECO:0000256" key="1">
    <source>
        <dbReference type="ARBA" id="ARBA00023125"/>
    </source>
</evidence>
<dbReference type="GO" id="GO:0003700">
    <property type="term" value="F:DNA-binding transcription factor activity"/>
    <property type="evidence" value="ECO:0007669"/>
    <property type="project" value="TreeGrafter"/>
</dbReference>
<dbReference type="NCBIfam" id="TIGR00738">
    <property type="entry name" value="rrf2_super"/>
    <property type="match status" value="1"/>
</dbReference>
<dbReference type="Proteomes" id="UP001174909">
    <property type="component" value="Unassembled WGS sequence"/>
</dbReference>
<gene>
    <name evidence="2" type="ORF">GBAR_LOCUS13641</name>
</gene>
<dbReference type="EMBL" id="CASHTH010002004">
    <property type="protein sequence ID" value="CAI8023336.1"/>
    <property type="molecule type" value="Genomic_DNA"/>
</dbReference>
<dbReference type="InterPro" id="IPR036388">
    <property type="entry name" value="WH-like_DNA-bd_sf"/>
</dbReference>
<dbReference type="GO" id="GO:0005829">
    <property type="term" value="C:cytosol"/>
    <property type="evidence" value="ECO:0007669"/>
    <property type="project" value="TreeGrafter"/>
</dbReference>
<dbReference type="Gene3D" id="1.10.10.10">
    <property type="entry name" value="Winged helix-like DNA-binding domain superfamily/Winged helix DNA-binding domain"/>
    <property type="match status" value="1"/>
</dbReference>
<accession>A0AA35WNH1</accession>
<dbReference type="InterPro" id="IPR036390">
    <property type="entry name" value="WH_DNA-bd_sf"/>
</dbReference>
<evidence type="ECO:0000313" key="3">
    <source>
        <dbReference type="Proteomes" id="UP001174909"/>
    </source>
</evidence>
<dbReference type="PROSITE" id="PS51197">
    <property type="entry name" value="HTH_RRF2_2"/>
    <property type="match status" value="1"/>
</dbReference>
<dbReference type="PANTHER" id="PTHR33221">
    <property type="entry name" value="WINGED HELIX-TURN-HELIX TRANSCRIPTIONAL REGULATOR, RRF2 FAMILY"/>
    <property type="match status" value="1"/>
</dbReference>
<proteinExistence type="predicted"/>
<evidence type="ECO:0000313" key="2">
    <source>
        <dbReference type="EMBL" id="CAI8023336.1"/>
    </source>
</evidence>
<organism evidence="2 3">
    <name type="scientific">Geodia barretti</name>
    <name type="common">Barrett's horny sponge</name>
    <dbReference type="NCBI Taxonomy" id="519541"/>
    <lineage>
        <taxon>Eukaryota</taxon>
        <taxon>Metazoa</taxon>
        <taxon>Porifera</taxon>
        <taxon>Demospongiae</taxon>
        <taxon>Heteroscleromorpha</taxon>
        <taxon>Tetractinellida</taxon>
        <taxon>Astrophorina</taxon>
        <taxon>Geodiidae</taxon>
        <taxon>Geodia</taxon>
    </lineage>
</organism>
<dbReference type="PANTHER" id="PTHR33221:SF5">
    <property type="entry name" value="HTH-TYPE TRANSCRIPTIONAL REGULATOR ISCR"/>
    <property type="match status" value="1"/>
</dbReference>
<protein>
    <submittedName>
        <fullName evidence="2">HTH-type transcriptional regulator CymR</fullName>
    </submittedName>
</protein>
<dbReference type="Pfam" id="PF02082">
    <property type="entry name" value="Rrf2"/>
    <property type="match status" value="1"/>
</dbReference>
<name>A0AA35WNH1_GEOBA</name>
<comment type="caution">
    <text evidence="2">The sequence shown here is derived from an EMBL/GenBank/DDBJ whole genome shotgun (WGS) entry which is preliminary data.</text>
</comment>
<dbReference type="SUPFAM" id="SSF46785">
    <property type="entry name" value="Winged helix' DNA-binding domain"/>
    <property type="match status" value="1"/>
</dbReference>
<keyword evidence="1" id="KW-0238">DNA-binding</keyword>
<dbReference type="InterPro" id="IPR000944">
    <property type="entry name" value="Tscrpt_reg_Rrf2"/>
</dbReference>
<dbReference type="AlphaFoldDB" id="A0AA35WNH1"/>
<sequence>MKVDYGVRALVELAMRYGGGPVQTATIAYRQGIPEPYLERLMSTLNKSGFVHSRRGPQGGHLLARTPADVNLYDIMQELDGNASPLDCLTIPTDCMFADSCAQKEIWQTVEDSIQQVLEATTLEHLATRQSALISAADHQADAQERMLHPIPIGRPS</sequence>